<proteinExistence type="predicted"/>
<dbReference type="EMBL" id="ML994620">
    <property type="protein sequence ID" value="KAF2189775.1"/>
    <property type="molecule type" value="Genomic_DNA"/>
</dbReference>
<dbReference type="Proteomes" id="UP000800200">
    <property type="component" value="Unassembled WGS sequence"/>
</dbReference>
<keyword evidence="2" id="KW-1185">Reference proteome</keyword>
<accession>A0A6A6EFE1</accession>
<dbReference type="PANTHER" id="PTHR46082">
    <property type="entry name" value="ATP/GTP-BINDING PROTEIN-RELATED"/>
    <property type="match status" value="1"/>
</dbReference>
<dbReference type="OrthoDB" id="5986190at2759"/>
<dbReference type="Pfam" id="PF13374">
    <property type="entry name" value="TPR_10"/>
    <property type="match status" value="3"/>
</dbReference>
<dbReference type="InterPro" id="IPR011990">
    <property type="entry name" value="TPR-like_helical_dom_sf"/>
</dbReference>
<dbReference type="AlphaFoldDB" id="A0A6A6EFE1"/>
<evidence type="ECO:0008006" key="3">
    <source>
        <dbReference type="Google" id="ProtNLM"/>
    </source>
</evidence>
<reference evidence="1" key="1">
    <citation type="journal article" date="2020" name="Stud. Mycol.">
        <title>101 Dothideomycetes genomes: a test case for predicting lifestyles and emergence of pathogens.</title>
        <authorList>
            <person name="Haridas S."/>
            <person name="Albert R."/>
            <person name="Binder M."/>
            <person name="Bloem J."/>
            <person name="Labutti K."/>
            <person name="Salamov A."/>
            <person name="Andreopoulos B."/>
            <person name="Baker S."/>
            <person name="Barry K."/>
            <person name="Bills G."/>
            <person name="Bluhm B."/>
            <person name="Cannon C."/>
            <person name="Castanera R."/>
            <person name="Culley D."/>
            <person name="Daum C."/>
            <person name="Ezra D."/>
            <person name="Gonzalez J."/>
            <person name="Henrissat B."/>
            <person name="Kuo A."/>
            <person name="Liang C."/>
            <person name="Lipzen A."/>
            <person name="Lutzoni F."/>
            <person name="Magnuson J."/>
            <person name="Mondo S."/>
            <person name="Nolan M."/>
            <person name="Ohm R."/>
            <person name="Pangilinan J."/>
            <person name="Park H.-J."/>
            <person name="Ramirez L."/>
            <person name="Alfaro M."/>
            <person name="Sun H."/>
            <person name="Tritt A."/>
            <person name="Yoshinaga Y."/>
            <person name="Zwiers L.-H."/>
            <person name="Turgeon B."/>
            <person name="Goodwin S."/>
            <person name="Spatafora J."/>
            <person name="Crous P."/>
            <person name="Grigoriev I."/>
        </authorList>
    </citation>
    <scope>NUCLEOTIDE SEQUENCE</scope>
    <source>
        <strain evidence="1">CBS 207.26</strain>
    </source>
</reference>
<sequence>MRAIVRKRQQRKVIEANKGELVFQVRGYEVEPQKIDRWMKRHEVPESLLYAPSPTASTPSAVRCRTISERNSPVQSPMYSAETPNFLPAGIMSAIQSPAIFSPTPSVSSIVQPQGSTFTGQSPAPTYRSLPSFPPGSPLALNAFQDQSTSVDTSVQHRYKQTDEERLREELSGIEISYGMSHTKTLGILYKLGNVLIDQRRYSSVEEVIRRLVEGRRIANGNDDVNMLDALELLGRVLGQQGLYAKAEKLHRRIFESRRAILGDEHLCTLTSMANLSSMYANQGRWKEAEELEVQVMETRKRVLGEEHPDTLTSMANLASTYMNQGRWKEAEKLQENN</sequence>
<dbReference type="PANTHER" id="PTHR46082:SF6">
    <property type="entry name" value="AAA+ ATPASE DOMAIN-CONTAINING PROTEIN-RELATED"/>
    <property type="match status" value="1"/>
</dbReference>
<name>A0A6A6EFE1_9PEZI</name>
<evidence type="ECO:0000313" key="1">
    <source>
        <dbReference type="EMBL" id="KAF2189775.1"/>
    </source>
</evidence>
<dbReference type="Gene3D" id="1.25.40.10">
    <property type="entry name" value="Tetratricopeptide repeat domain"/>
    <property type="match status" value="1"/>
</dbReference>
<dbReference type="SUPFAM" id="SSF48452">
    <property type="entry name" value="TPR-like"/>
    <property type="match status" value="1"/>
</dbReference>
<protein>
    <recommendedName>
        <fullName evidence="3">TPR-like protein</fullName>
    </recommendedName>
</protein>
<gene>
    <name evidence="1" type="ORF">K469DRAFT_625736</name>
</gene>
<organism evidence="1 2">
    <name type="scientific">Zopfia rhizophila CBS 207.26</name>
    <dbReference type="NCBI Taxonomy" id="1314779"/>
    <lineage>
        <taxon>Eukaryota</taxon>
        <taxon>Fungi</taxon>
        <taxon>Dikarya</taxon>
        <taxon>Ascomycota</taxon>
        <taxon>Pezizomycotina</taxon>
        <taxon>Dothideomycetes</taxon>
        <taxon>Dothideomycetes incertae sedis</taxon>
        <taxon>Zopfiaceae</taxon>
        <taxon>Zopfia</taxon>
    </lineage>
</organism>
<dbReference type="InterPro" id="IPR053137">
    <property type="entry name" value="NLR-like"/>
</dbReference>
<evidence type="ECO:0000313" key="2">
    <source>
        <dbReference type="Proteomes" id="UP000800200"/>
    </source>
</evidence>